<accession>A0A0U2VXD3</accession>
<dbReference type="RefSeq" id="WP_208927563.1">
    <property type="nucleotide sequence ID" value="NZ_CP013655.1"/>
</dbReference>
<reference evidence="7" key="1">
    <citation type="submission" date="2015-12" db="EMBL/GenBank/DDBJ databases">
        <authorList>
            <person name="Lauer A."/>
            <person name="Humrighouse B."/>
            <person name="Loparev V."/>
            <person name="Shewmaker P.L."/>
            <person name="Whitney A.M."/>
            <person name="McLaughlin R.W."/>
        </authorList>
    </citation>
    <scope>NUCLEOTIDE SEQUENCE [LARGE SCALE GENOMIC DNA]</scope>
    <source>
        <strain evidence="7">LMG 26678</strain>
    </source>
</reference>
<dbReference type="Pfam" id="PF04073">
    <property type="entry name" value="tRNA_edit"/>
    <property type="match status" value="1"/>
</dbReference>
<dbReference type="PANTHER" id="PTHR30411">
    <property type="entry name" value="CYTOPLASMIC PROTEIN"/>
    <property type="match status" value="1"/>
</dbReference>
<dbReference type="EMBL" id="CP013655">
    <property type="protein sequence ID" value="ALS37956.1"/>
    <property type="molecule type" value="Genomic_DNA"/>
</dbReference>
<sequence length="163" mass="17904">MAKKKKIQKTNAIRIVEQQKIPYQEYEFGWSEDHLSANSVAEKIGIADGKIFKTLVTIGNKTGPVVAVIPGNKELNLKKLASASGNKKVDMLHLRDLEETTGYIRGGCSPIGMKKLFPTYIAEEARQFDTIIVSAGKRGMQIELSPAAIIQVTKGEIADITME</sequence>
<dbReference type="CDD" id="cd00002">
    <property type="entry name" value="YbaK_deacylase"/>
    <property type="match status" value="1"/>
</dbReference>
<name>A0A0U2VXD3_9ENTE</name>
<dbReference type="InterPro" id="IPR036754">
    <property type="entry name" value="YbaK/aa-tRNA-synt-asso_dom_sf"/>
</dbReference>
<feature type="domain" description="YbaK/aminoacyl-tRNA synthetase-associated" evidence="5">
    <location>
        <begin position="36"/>
        <end position="149"/>
    </location>
</feature>
<dbReference type="SUPFAM" id="SSF55826">
    <property type="entry name" value="YbaK/ProRS associated domain"/>
    <property type="match status" value="1"/>
</dbReference>
<comment type="similarity">
    <text evidence="1 4">Belongs to the prolyl-tRNA editing family. YbaK/EbsC subfamily.</text>
</comment>
<dbReference type="EC" id="4.2.-.-" evidence="4"/>
<evidence type="ECO:0000256" key="2">
    <source>
        <dbReference type="ARBA" id="ARBA00022917"/>
    </source>
</evidence>
<protein>
    <recommendedName>
        <fullName evidence="4">Cys-tRNA(Pro)/Cys-tRNA(Cys) deacylase</fullName>
        <ecNumber evidence="4">4.2.-.-</ecNumber>
    </recommendedName>
</protein>
<dbReference type="PANTHER" id="PTHR30411:SF0">
    <property type="entry name" value="CYS-TRNA(PRO)_CYS-TRNA(CYS) DEACYLASE YBAK"/>
    <property type="match status" value="1"/>
</dbReference>
<dbReference type="KEGG" id="erx:ATZ35_12620"/>
<keyword evidence="3 4" id="KW-0456">Lyase</keyword>
<dbReference type="GO" id="GO:0016829">
    <property type="term" value="F:lyase activity"/>
    <property type="evidence" value="ECO:0007669"/>
    <property type="project" value="UniProtKB-KW"/>
</dbReference>
<dbReference type="GO" id="GO:0006412">
    <property type="term" value="P:translation"/>
    <property type="evidence" value="ECO:0007669"/>
    <property type="project" value="UniProtKB-KW"/>
</dbReference>
<evidence type="ECO:0000256" key="1">
    <source>
        <dbReference type="ARBA" id="ARBA00009798"/>
    </source>
</evidence>
<dbReference type="AlphaFoldDB" id="A0A0U2VXD3"/>
<evidence type="ECO:0000259" key="5">
    <source>
        <dbReference type="Pfam" id="PF04073"/>
    </source>
</evidence>
<dbReference type="PIRSF" id="PIRSF006181">
    <property type="entry name" value="EbsC_YbaK"/>
    <property type="match status" value="1"/>
</dbReference>
<dbReference type="STRING" id="118060.ATZ35_12620"/>
<dbReference type="GO" id="GO:0002161">
    <property type="term" value="F:aminoacyl-tRNA deacylase activity"/>
    <property type="evidence" value="ECO:0007669"/>
    <property type="project" value="InterPro"/>
</dbReference>
<evidence type="ECO:0000313" key="7">
    <source>
        <dbReference type="Proteomes" id="UP000067523"/>
    </source>
</evidence>
<evidence type="ECO:0000256" key="4">
    <source>
        <dbReference type="PIRNR" id="PIRNR006181"/>
    </source>
</evidence>
<evidence type="ECO:0000256" key="3">
    <source>
        <dbReference type="ARBA" id="ARBA00023239"/>
    </source>
</evidence>
<dbReference type="Gene3D" id="3.90.960.10">
    <property type="entry name" value="YbaK/aminoacyl-tRNA synthetase-associated domain"/>
    <property type="match status" value="1"/>
</dbReference>
<dbReference type="NCBIfam" id="TIGR00011">
    <property type="entry name" value="YbaK_EbsC"/>
    <property type="match status" value="1"/>
</dbReference>
<keyword evidence="2 4" id="KW-0648">Protein biosynthesis</keyword>
<keyword evidence="7" id="KW-1185">Reference proteome</keyword>
<evidence type="ECO:0000313" key="6">
    <source>
        <dbReference type="EMBL" id="ALS37956.1"/>
    </source>
</evidence>
<dbReference type="InterPro" id="IPR007214">
    <property type="entry name" value="YbaK/aa-tRNA-synth-assoc-dom"/>
</dbReference>
<organism evidence="6 7">
    <name type="scientific">Enterococcus rotai</name>
    <dbReference type="NCBI Taxonomy" id="118060"/>
    <lineage>
        <taxon>Bacteria</taxon>
        <taxon>Bacillati</taxon>
        <taxon>Bacillota</taxon>
        <taxon>Bacilli</taxon>
        <taxon>Lactobacillales</taxon>
        <taxon>Enterococcaceae</taxon>
        <taxon>Enterococcus</taxon>
    </lineage>
</organism>
<proteinExistence type="inferred from homology"/>
<gene>
    <name evidence="6" type="ORF">ATZ35_12620</name>
</gene>
<dbReference type="Proteomes" id="UP000067523">
    <property type="component" value="Chromosome"/>
</dbReference>
<dbReference type="InterPro" id="IPR004369">
    <property type="entry name" value="Prolyl-tRNA_editing_YbaK/EbsC"/>
</dbReference>